<dbReference type="Gene3D" id="2.170.150.40">
    <property type="entry name" value="Domain of unknown function (DUF427)"/>
    <property type="match status" value="1"/>
</dbReference>
<reference evidence="2 3" key="1">
    <citation type="journal article" date="2015" name="Int. J. Syst. Evol. Microbiol.">
        <title>Roseomonas oryzae sp. nov., isolated from paddy rhizosphere soil.</title>
        <authorList>
            <person name="Ramaprasad E.V."/>
            <person name="Sasikala Ch."/>
            <person name="Ramana Ch.V."/>
        </authorList>
    </citation>
    <scope>NUCLEOTIDE SEQUENCE [LARGE SCALE GENOMIC DNA]</scope>
    <source>
        <strain evidence="2 3">KCTC 42542</strain>
    </source>
</reference>
<feature type="domain" description="DUF427" evidence="1">
    <location>
        <begin position="23"/>
        <end position="113"/>
    </location>
</feature>
<comment type="caution">
    <text evidence="2">The sequence shown here is derived from an EMBL/GenBank/DDBJ whole genome shotgun (WGS) entry which is preliminary data.</text>
</comment>
<dbReference type="OrthoDB" id="9815163at2"/>
<accession>A0A5B2TCZ1</accession>
<protein>
    <submittedName>
        <fullName evidence="2">DUF427 domain-containing protein</fullName>
    </submittedName>
</protein>
<dbReference type="Pfam" id="PF04248">
    <property type="entry name" value="NTP_transf_9"/>
    <property type="match status" value="1"/>
</dbReference>
<dbReference type="EMBL" id="VUKA01000008">
    <property type="protein sequence ID" value="KAA2212381.1"/>
    <property type="molecule type" value="Genomic_DNA"/>
</dbReference>
<dbReference type="InterPro" id="IPR007361">
    <property type="entry name" value="DUF427"/>
</dbReference>
<dbReference type="RefSeq" id="WP_149813078.1">
    <property type="nucleotide sequence ID" value="NZ_VUKA01000008.1"/>
</dbReference>
<dbReference type="PANTHER" id="PTHR34310">
    <property type="entry name" value="DUF427 DOMAIN PROTEIN (AFU_ORTHOLOGUE AFUA_3G02220)"/>
    <property type="match status" value="1"/>
</dbReference>
<evidence type="ECO:0000259" key="1">
    <source>
        <dbReference type="Pfam" id="PF04248"/>
    </source>
</evidence>
<dbReference type="InterPro" id="IPR038694">
    <property type="entry name" value="DUF427_sf"/>
</dbReference>
<organism evidence="2 3">
    <name type="scientific">Teichococcus oryzae</name>
    <dbReference type="NCBI Taxonomy" id="1608942"/>
    <lineage>
        <taxon>Bacteria</taxon>
        <taxon>Pseudomonadati</taxon>
        <taxon>Pseudomonadota</taxon>
        <taxon>Alphaproteobacteria</taxon>
        <taxon>Acetobacterales</taxon>
        <taxon>Roseomonadaceae</taxon>
        <taxon>Roseomonas</taxon>
    </lineage>
</organism>
<evidence type="ECO:0000313" key="2">
    <source>
        <dbReference type="EMBL" id="KAA2212381.1"/>
    </source>
</evidence>
<gene>
    <name evidence="2" type="ORF">F0Q34_15175</name>
</gene>
<sequence length="130" mass="14407">MAQPEKPEAAGIEIQPCPDRVIVSVAGRTVADSQAALILRERGYPPVYYLPREHADMSLLRRSEHRSHCPYKGEATYFSIPHAGRSAENAVWSYEAPPAAVAAIRCHLAFYPDRVDSISTQPRRDSPVHG</sequence>
<dbReference type="PANTHER" id="PTHR34310:SF9">
    <property type="entry name" value="BLR5716 PROTEIN"/>
    <property type="match status" value="1"/>
</dbReference>
<evidence type="ECO:0000313" key="3">
    <source>
        <dbReference type="Proteomes" id="UP000322110"/>
    </source>
</evidence>
<dbReference type="AlphaFoldDB" id="A0A5B2TCZ1"/>
<proteinExistence type="predicted"/>
<name>A0A5B2TCZ1_9PROT</name>
<dbReference type="Proteomes" id="UP000322110">
    <property type="component" value="Unassembled WGS sequence"/>
</dbReference>
<keyword evidence="3" id="KW-1185">Reference proteome</keyword>